<reference evidence="1 2" key="1">
    <citation type="submission" date="2019-03" db="EMBL/GenBank/DDBJ databases">
        <title>Single cell metagenomics reveals metabolic interactions within the superorganism composed of flagellate Streblomastix strix and complex community of Bacteroidetes bacteria on its surface.</title>
        <authorList>
            <person name="Treitli S.C."/>
            <person name="Kolisko M."/>
            <person name="Husnik F."/>
            <person name="Keeling P."/>
            <person name="Hampl V."/>
        </authorList>
    </citation>
    <scope>NUCLEOTIDE SEQUENCE [LARGE SCALE GENOMIC DNA]</scope>
    <source>
        <strain evidence="1">ST1C</strain>
    </source>
</reference>
<dbReference type="AlphaFoldDB" id="A0A5J4WPQ3"/>
<evidence type="ECO:0000313" key="2">
    <source>
        <dbReference type="Proteomes" id="UP000324800"/>
    </source>
</evidence>
<dbReference type="Proteomes" id="UP000324800">
    <property type="component" value="Unassembled WGS sequence"/>
</dbReference>
<gene>
    <name evidence="1" type="ORF">EZS28_007540</name>
</gene>
<proteinExistence type="predicted"/>
<protein>
    <submittedName>
        <fullName evidence="1">Uncharacterized protein</fullName>
    </submittedName>
</protein>
<feature type="non-terminal residue" evidence="1">
    <location>
        <position position="61"/>
    </location>
</feature>
<organism evidence="1 2">
    <name type="scientific">Streblomastix strix</name>
    <dbReference type="NCBI Taxonomy" id="222440"/>
    <lineage>
        <taxon>Eukaryota</taxon>
        <taxon>Metamonada</taxon>
        <taxon>Preaxostyla</taxon>
        <taxon>Oxymonadida</taxon>
        <taxon>Streblomastigidae</taxon>
        <taxon>Streblomastix</taxon>
    </lineage>
</organism>
<comment type="caution">
    <text evidence="1">The sequence shown here is derived from an EMBL/GenBank/DDBJ whole genome shotgun (WGS) entry which is preliminary data.</text>
</comment>
<sequence>MRYGLIHYVLGEYNNQEDAGYSGGEDELGEGDEVKVVNGMMLLKRLKMQKKNAEEIFNIIT</sequence>
<accession>A0A5J4WPQ3</accession>
<evidence type="ECO:0000313" key="1">
    <source>
        <dbReference type="EMBL" id="KAA6396930.1"/>
    </source>
</evidence>
<name>A0A5J4WPQ3_9EUKA</name>
<dbReference type="EMBL" id="SNRW01001308">
    <property type="protein sequence ID" value="KAA6396930.1"/>
    <property type="molecule type" value="Genomic_DNA"/>
</dbReference>